<dbReference type="EMBL" id="JMSN01000089">
    <property type="protein sequence ID" value="KDN40613.1"/>
    <property type="molecule type" value="Genomic_DNA"/>
</dbReference>
<evidence type="ECO:0000313" key="2">
    <source>
        <dbReference type="Proteomes" id="UP000027361"/>
    </source>
</evidence>
<keyword evidence="2" id="KW-1185">Reference proteome</keyword>
<dbReference type="GeneID" id="25261927"/>
<protein>
    <submittedName>
        <fullName evidence="1">Uncharacterized protein</fullName>
    </submittedName>
</protein>
<dbReference type="InParanoid" id="A0A066VJW0"/>
<dbReference type="HOGENOM" id="CLU_850423_0_0_1"/>
<reference evidence="1 2" key="1">
    <citation type="submission" date="2014-05" db="EMBL/GenBank/DDBJ databases">
        <title>Draft genome sequence of a rare smut relative, Tilletiaria anomala UBC 951.</title>
        <authorList>
            <consortium name="DOE Joint Genome Institute"/>
            <person name="Toome M."/>
            <person name="Kuo A."/>
            <person name="Henrissat B."/>
            <person name="Lipzen A."/>
            <person name="Tritt A."/>
            <person name="Yoshinaga Y."/>
            <person name="Zane M."/>
            <person name="Barry K."/>
            <person name="Grigoriev I.V."/>
            <person name="Spatafora J.W."/>
            <person name="Aimea M.C."/>
        </authorList>
    </citation>
    <scope>NUCLEOTIDE SEQUENCE [LARGE SCALE GENOMIC DNA]</scope>
    <source>
        <strain evidence="1 2">UBC 951</strain>
    </source>
</reference>
<dbReference type="RefSeq" id="XP_013241456.1">
    <property type="nucleotide sequence ID" value="XM_013386002.1"/>
</dbReference>
<dbReference type="AlphaFoldDB" id="A0A066VJW0"/>
<organism evidence="1 2">
    <name type="scientific">Tilletiaria anomala (strain ATCC 24038 / CBS 436.72 / UBC 951)</name>
    <dbReference type="NCBI Taxonomy" id="1037660"/>
    <lineage>
        <taxon>Eukaryota</taxon>
        <taxon>Fungi</taxon>
        <taxon>Dikarya</taxon>
        <taxon>Basidiomycota</taxon>
        <taxon>Ustilaginomycotina</taxon>
        <taxon>Exobasidiomycetes</taxon>
        <taxon>Georgefischeriales</taxon>
        <taxon>Tilletiariaceae</taxon>
        <taxon>Tilletiaria</taxon>
    </lineage>
</organism>
<comment type="caution">
    <text evidence="1">The sequence shown here is derived from an EMBL/GenBank/DDBJ whole genome shotgun (WGS) entry which is preliminary data.</text>
</comment>
<sequence>MTGPQTPKGSGVGAPASTAFQPRFLLLQIKTALTVVALQVKKCNLLKGIKATRSPSPFSKPTMTQKIAAAFLALLTFTVSTASAAPALEVTGSAAFVGARDGGAPRPNMGNGGATSASSGVSPLTVKLGVTCAQDDSGCISGYCQASKCVPPTPTVQQFTCSKSDNKVYYLGIMDDAVYTKTAPPPTQPYLTFNGHYSTHNSDGSSGEGVNEEVLTTSGASHKLRGEFWTCTFYSPFGLNTFGHSSADHEQPVSDRVEGRRQLQLCHGRRCDAALCPVLVQHTARRVGPRRLHHVAVADLRLVFVLRPRRPGPGEQIACAILDADQR</sequence>
<proteinExistence type="predicted"/>
<gene>
    <name evidence="1" type="ORF">K437DRAFT_185343</name>
</gene>
<evidence type="ECO:0000313" key="1">
    <source>
        <dbReference type="EMBL" id="KDN40613.1"/>
    </source>
</evidence>
<name>A0A066VJW0_TILAU</name>
<dbReference type="Proteomes" id="UP000027361">
    <property type="component" value="Unassembled WGS sequence"/>
</dbReference>
<accession>A0A066VJW0</accession>